<evidence type="ECO:0000256" key="2">
    <source>
        <dbReference type="ARBA" id="ARBA00001964"/>
    </source>
</evidence>
<keyword evidence="10" id="KW-0411">Iron-sulfur</keyword>
<evidence type="ECO:0000259" key="13">
    <source>
        <dbReference type="Pfam" id="PF02775"/>
    </source>
</evidence>
<dbReference type="GO" id="GO:0051536">
    <property type="term" value="F:iron-sulfur cluster binding"/>
    <property type="evidence" value="ECO:0007669"/>
    <property type="project" value="UniProtKB-KW"/>
</dbReference>
<dbReference type="PANTHER" id="PTHR48084:SF2">
    <property type="entry name" value="PYRUVATE FERREDOXIN_FLAVODOXIN OXIDOREDUCTASE, BETA SUBUNIT"/>
    <property type="match status" value="1"/>
</dbReference>
<reference evidence="15 16" key="1">
    <citation type="submission" date="2007-10" db="EMBL/GenBank/DDBJ databases">
        <title>Complete sequence of Caldivirga maquilingensis IC-167.</title>
        <authorList>
            <consortium name="US DOE Joint Genome Institute"/>
            <person name="Copeland A."/>
            <person name="Lucas S."/>
            <person name="Lapidus A."/>
            <person name="Barry K."/>
            <person name="Glavina del Rio T."/>
            <person name="Dalin E."/>
            <person name="Tice H."/>
            <person name="Pitluck S."/>
            <person name="Saunders E."/>
            <person name="Brettin T."/>
            <person name="Bruce D."/>
            <person name="Detter J.C."/>
            <person name="Han C."/>
            <person name="Schmutz J."/>
            <person name="Larimer F."/>
            <person name="Land M."/>
            <person name="Hauser L."/>
            <person name="Kyrpides N."/>
            <person name="Ivanova N."/>
            <person name="Biddle J.F."/>
            <person name="Zhang Z."/>
            <person name="Fitz-Gibbon S.T."/>
            <person name="Lowe T.M."/>
            <person name="Saltikov C."/>
            <person name="House C.H."/>
            <person name="Richardson P."/>
        </authorList>
    </citation>
    <scope>NUCLEOTIDE SEQUENCE [LARGE SCALE GENOMIC DNA]</scope>
    <source>
        <strain evidence="16">ATCC 700844 / DSM 13496 / JCM 10307 / IC-167</strain>
    </source>
</reference>
<name>A8MCW4_CALMQ</name>
<dbReference type="InterPro" id="IPR011766">
    <property type="entry name" value="TPP_enzyme_TPP-bd"/>
</dbReference>
<comment type="cofactor">
    <cofactor evidence="1">
        <name>Mg(2+)</name>
        <dbReference type="ChEBI" id="CHEBI:18420"/>
    </cofactor>
</comment>
<dbReference type="STRING" id="397948.Cmaq_0785"/>
<dbReference type="CDD" id="cd03375">
    <property type="entry name" value="TPP_OGFOR"/>
    <property type="match status" value="1"/>
</dbReference>
<dbReference type="GO" id="GO:0030976">
    <property type="term" value="F:thiamine pyrophosphate binding"/>
    <property type="evidence" value="ECO:0007669"/>
    <property type="project" value="InterPro"/>
</dbReference>
<keyword evidence="9" id="KW-0408">Iron</keyword>
<dbReference type="AlphaFoldDB" id="A8MCW4"/>
<feature type="domain" description="Thiamine pyrophosphate enzyme TPP-binding" evidence="13">
    <location>
        <begin position="54"/>
        <end position="201"/>
    </location>
</feature>
<organism evidence="15 16">
    <name type="scientific">Caldivirga maquilingensis (strain ATCC 700844 / DSM 13496 / JCM 10307 / IC-167)</name>
    <dbReference type="NCBI Taxonomy" id="397948"/>
    <lineage>
        <taxon>Archaea</taxon>
        <taxon>Thermoproteota</taxon>
        <taxon>Thermoprotei</taxon>
        <taxon>Thermoproteales</taxon>
        <taxon>Thermoproteaceae</taxon>
        <taxon>Caldivirga</taxon>
    </lineage>
</organism>
<dbReference type="NCBIfam" id="NF041171">
    <property type="entry name" value="Oxoac_fdxbeta_Archa"/>
    <property type="match status" value="1"/>
</dbReference>
<keyword evidence="11" id="KW-0786">Thiamine pyrophosphate</keyword>
<evidence type="ECO:0000256" key="11">
    <source>
        <dbReference type="ARBA" id="ARBA00023052"/>
    </source>
</evidence>
<dbReference type="InterPro" id="IPR029061">
    <property type="entry name" value="THDP-binding"/>
</dbReference>
<dbReference type="GO" id="GO:0018491">
    <property type="term" value="F:2-oxobutyrate synthase activity"/>
    <property type="evidence" value="ECO:0007669"/>
    <property type="project" value="UniProtKB-ARBA"/>
</dbReference>
<dbReference type="GeneID" id="5710229"/>
<gene>
    <name evidence="15" type="ordered locus">Cmaq_0785</name>
</gene>
<dbReference type="SUPFAM" id="SSF52518">
    <property type="entry name" value="Thiamin diphosphate-binding fold (THDP-binding)"/>
    <property type="match status" value="1"/>
</dbReference>
<sequence length="313" mass="34715">MSTVKITLNPQQYRSKVWVDWCPGCGNFGILAAETQALAELGLNPRQVVVVSGIGCSGKIPHFMNIEGVHTLHGRSIPYAIGIKLANPSLEVVVNGGDGDLLGIGVGHFVSAGRYNVDLTIILHNNGVYGLTKGQASPTLPRNVKTKALPKPNIKDAVNPIILALASGYTFVARAYAYDTRHLKDVIKEAIRHKGTALVDVLQPCPTYNDINTKEWYDKRVYKLDNEKWDPVVHDEKEAEEKLVKAIEKAREPMDEKIPIGVFYQNELVPTYTDRLASRISNYLELPPAKQVIEKDGESLTLIDKILEKRRVI</sequence>
<dbReference type="InterPro" id="IPR032686">
    <property type="entry name" value="PFO_beta_C"/>
</dbReference>
<keyword evidence="7" id="KW-0460">Magnesium</keyword>
<keyword evidence="8" id="KW-0560">Oxidoreductase</keyword>
<comment type="catalytic activity">
    <reaction evidence="12">
        <text>a 2-oxocarboxylate + 2 oxidized [2Fe-2S]-[ferredoxin] + CoA = an acyl-CoA + 2 reduced [2Fe-2S]-[ferredoxin] + CO2 + H(+)</text>
        <dbReference type="Rhea" id="RHEA:42316"/>
        <dbReference type="Rhea" id="RHEA-COMP:10000"/>
        <dbReference type="Rhea" id="RHEA-COMP:10001"/>
        <dbReference type="ChEBI" id="CHEBI:15378"/>
        <dbReference type="ChEBI" id="CHEBI:16526"/>
        <dbReference type="ChEBI" id="CHEBI:33737"/>
        <dbReference type="ChEBI" id="CHEBI:33738"/>
        <dbReference type="ChEBI" id="CHEBI:35179"/>
        <dbReference type="ChEBI" id="CHEBI:57287"/>
        <dbReference type="ChEBI" id="CHEBI:58342"/>
        <dbReference type="EC" id="1.2.7.11"/>
    </reaction>
</comment>
<evidence type="ECO:0000256" key="1">
    <source>
        <dbReference type="ARBA" id="ARBA00001946"/>
    </source>
</evidence>
<evidence type="ECO:0000313" key="16">
    <source>
        <dbReference type="Proteomes" id="UP000001137"/>
    </source>
</evidence>
<protein>
    <recommendedName>
        <fullName evidence="5">2-oxoacid oxidoreductase (ferredoxin)</fullName>
        <ecNumber evidence="5">1.2.7.11</ecNumber>
    </recommendedName>
</protein>
<dbReference type="InterPro" id="IPR053399">
    <property type="entry name" value="2-oxoacid:Fd_oxidored_beta"/>
</dbReference>
<accession>A8MCW4</accession>
<dbReference type="Pfam" id="PF02775">
    <property type="entry name" value="TPP_enzyme_C"/>
    <property type="match status" value="1"/>
</dbReference>
<dbReference type="Proteomes" id="UP000001137">
    <property type="component" value="Chromosome"/>
</dbReference>
<dbReference type="HOGENOM" id="CLU_048564_0_0_2"/>
<evidence type="ECO:0000256" key="6">
    <source>
        <dbReference type="ARBA" id="ARBA00022723"/>
    </source>
</evidence>
<dbReference type="Pfam" id="PF12367">
    <property type="entry name" value="PFO_beta_C"/>
    <property type="match status" value="1"/>
</dbReference>
<comment type="cofactor">
    <cofactor evidence="3">
        <name>[4Fe-4S] cluster</name>
        <dbReference type="ChEBI" id="CHEBI:49883"/>
    </cofactor>
</comment>
<comment type="subunit">
    <text evidence="4">Heterodimer composed of an alpha and a beta subunit.</text>
</comment>
<dbReference type="PANTHER" id="PTHR48084">
    <property type="entry name" value="2-OXOGLUTARATE OXIDOREDUCTASE SUBUNIT KORB-RELATED"/>
    <property type="match status" value="1"/>
</dbReference>
<dbReference type="GO" id="GO:0046872">
    <property type="term" value="F:metal ion binding"/>
    <property type="evidence" value="ECO:0007669"/>
    <property type="project" value="UniProtKB-KW"/>
</dbReference>
<evidence type="ECO:0000256" key="3">
    <source>
        <dbReference type="ARBA" id="ARBA00001966"/>
    </source>
</evidence>
<feature type="domain" description="Pyruvate ferredoxin oxidoreductase beta subunit C-terminal" evidence="14">
    <location>
        <begin position="205"/>
        <end position="277"/>
    </location>
</feature>
<evidence type="ECO:0000256" key="9">
    <source>
        <dbReference type="ARBA" id="ARBA00023004"/>
    </source>
</evidence>
<dbReference type="InterPro" id="IPR011896">
    <property type="entry name" value="OFOB"/>
</dbReference>
<evidence type="ECO:0000313" key="15">
    <source>
        <dbReference type="EMBL" id="ABW01620.1"/>
    </source>
</evidence>
<dbReference type="FunFam" id="3.40.50.970:FF:000049">
    <property type="entry name" value="2-oxoglutarate ferredoxin oxidoreductase subunit beta"/>
    <property type="match status" value="1"/>
</dbReference>
<keyword evidence="15" id="KW-0670">Pyruvate</keyword>
<evidence type="ECO:0000259" key="14">
    <source>
        <dbReference type="Pfam" id="PF12367"/>
    </source>
</evidence>
<dbReference type="Gene3D" id="3.40.50.970">
    <property type="match status" value="1"/>
</dbReference>
<dbReference type="NCBIfam" id="TIGR02177">
    <property type="entry name" value="PorB_KorB"/>
    <property type="match status" value="1"/>
</dbReference>
<keyword evidence="16" id="KW-1185">Reference proteome</keyword>
<dbReference type="InterPro" id="IPR051457">
    <property type="entry name" value="2-oxoacid:Fd_oxidoreductase"/>
</dbReference>
<dbReference type="eggNOG" id="arCOG01599">
    <property type="taxonomic scope" value="Archaea"/>
</dbReference>
<dbReference type="GO" id="GO:0019164">
    <property type="term" value="F:pyruvate synthase activity"/>
    <property type="evidence" value="ECO:0007669"/>
    <property type="project" value="UniProtKB-ARBA"/>
</dbReference>
<evidence type="ECO:0000256" key="12">
    <source>
        <dbReference type="ARBA" id="ARBA00048893"/>
    </source>
</evidence>
<proteinExistence type="predicted"/>
<dbReference type="EC" id="1.2.7.11" evidence="5"/>
<comment type="cofactor">
    <cofactor evidence="2">
        <name>thiamine diphosphate</name>
        <dbReference type="ChEBI" id="CHEBI:58937"/>
    </cofactor>
</comment>
<dbReference type="RefSeq" id="WP_012185839.1">
    <property type="nucleotide sequence ID" value="NC_009954.1"/>
</dbReference>
<evidence type="ECO:0000256" key="7">
    <source>
        <dbReference type="ARBA" id="ARBA00022842"/>
    </source>
</evidence>
<dbReference type="KEGG" id="cma:Cmaq_0785"/>
<evidence type="ECO:0000256" key="8">
    <source>
        <dbReference type="ARBA" id="ARBA00023002"/>
    </source>
</evidence>
<dbReference type="OrthoDB" id="30755at2157"/>
<evidence type="ECO:0000256" key="4">
    <source>
        <dbReference type="ARBA" id="ARBA00011631"/>
    </source>
</evidence>
<evidence type="ECO:0000256" key="10">
    <source>
        <dbReference type="ARBA" id="ARBA00023014"/>
    </source>
</evidence>
<keyword evidence="6" id="KW-0479">Metal-binding</keyword>
<dbReference type="EMBL" id="CP000852">
    <property type="protein sequence ID" value="ABW01620.1"/>
    <property type="molecule type" value="Genomic_DNA"/>
</dbReference>
<evidence type="ECO:0000256" key="5">
    <source>
        <dbReference type="ARBA" id="ARBA00012691"/>
    </source>
</evidence>